<gene>
    <name evidence="1" type="ORF">S06H3_55353</name>
</gene>
<dbReference type="EMBL" id="BARV01035474">
    <property type="protein sequence ID" value="GAI57339.1"/>
    <property type="molecule type" value="Genomic_DNA"/>
</dbReference>
<organism evidence="1">
    <name type="scientific">marine sediment metagenome</name>
    <dbReference type="NCBI Taxonomy" id="412755"/>
    <lineage>
        <taxon>unclassified sequences</taxon>
        <taxon>metagenomes</taxon>
        <taxon>ecological metagenomes</taxon>
    </lineage>
</organism>
<proteinExistence type="predicted"/>
<evidence type="ECO:0000313" key="1">
    <source>
        <dbReference type="EMBL" id="GAI57339.1"/>
    </source>
</evidence>
<dbReference type="AlphaFoldDB" id="X1RP73"/>
<sequence length="91" mass="10512">MARIDRAIARAMFPDWAVKGWSKARMIRGLSAAKIPTYRRTDMLRDITHALDRVKYSPRVMAFDVGRIPTKTIMSQTELGKPRKYLVTGRF</sequence>
<protein>
    <submittedName>
        <fullName evidence="1">Uncharacterized protein</fullName>
    </submittedName>
</protein>
<accession>X1RP73</accession>
<name>X1RP73_9ZZZZ</name>
<reference evidence="1" key="1">
    <citation type="journal article" date="2014" name="Front. Microbiol.">
        <title>High frequency of phylogenetically diverse reductive dehalogenase-homologous genes in deep subseafloor sedimentary metagenomes.</title>
        <authorList>
            <person name="Kawai M."/>
            <person name="Futagami T."/>
            <person name="Toyoda A."/>
            <person name="Takaki Y."/>
            <person name="Nishi S."/>
            <person name="Hori S."/>
            <person name="Arai W."/>
            <person name="Tsubouchi T."/>
            <person name="Morono Y."/>
            <person name="Uchiyama I."/>
            <person name="Ito T."/>
            <person name="Fujiyama A."/>
            <person name="Inagaki F."/>
            <person name="Takami H."/>
        </authorList>
    </citation>
    <scope>NUCLEOTIDE SEQUENCE</scope>
    <source>
        <strain evidence="1">Expedition CK06-06</strain>
    </source>
</reference>
<feature type="non-terminal residue" evidence="1">
    <location>
        <position position="91"/>
    </location>
</feature>
<comment type="caution">
    <text evidence="1">The sequence shown here is derived from an EMBL/GenBank/DDBJ whole genome shotgun (WGS) entry which is preliminary data.</text>
</comment>